<evidence type="ECO:0000256" key="2">
    <source>
        <dbReference type="SAM" id="SignalP"/>
    </source>
</evidence>
<dbReference type="EMBL" id="OBDY01000018">
    <property type="protein sequence ID" value="SNY57116.1"/>
    <property type="molecule type" value="Genomic_DNA"/>
</dbReference>
<evidence type="ECO:0000313" key="4">
    <source>
        <dbReference type="Proteomes" id="UP000219612"/>
    </source>
</evidence>
<feature type="chain" id="PRO_5038829095" evidence="2">
    <location>
        <begin position="19"/>
        <end position="208"/>
    </location>
</feature>
<proteinExistence type="predicted"/>
<evidence type="ECO:0000256" key="1">
    <source>
        <dbReference type="SAM" id="MobiDB-lite"/>
    </source>
</evidence>
<dbReference type="AlphaFoldDB" id="A0A285JCK3"/>
<keyword evidence="4" id="KW-1185">Reference proteome</keyword>
<sequence length="208" mass="21771">MSVAVVLVTVLAGYQVLAGGSGEQAPPTAWTGPSTAASASTPAGPHPSASPVKRADDLALVCEGLYYPKSPRYAGRAPHQISVGVTDSLTGGPHRMRAALDIPHSLTKPLRDAWLPSDPTKSQLVACLTLTKNGTAIKKCDTLQLARGVYTLSLYEVATGRRLMQKQLFGDAATCPNVVPVGAGPTLPSTVSDKVLYQQLKNFVVAPR</sequence>
<name>A0A285JCK3_9ACTN</name>
<accession>A0A285JCK3</accession>
<keyword evidence="2" id="KW-0732">Signal</keyword>
<organism evidence="3 4">
    <name type="scientific">Paractinoplanes atraurantiacus</name>
    <dbReference type="NCBI Taxonomy" id="1036182"/>
    <lineage>
        <taxon>Bacteria</taxon>
        <taxon>Bacillati</taxon>
        <taxon>Actinomycetota</taxon>
        <taxon>Actinomycetes</taxon>
        <taxon>Micromonosporales</taxon>
        <taxon>Micromonosporaceae</taxon>
        <taxon>Paractinoplanes</taxon>
    </lineage>
</organism>
<feature type="signal peptide" evidence="2">
    <location>
        <begin position="1"/>
        <end position="18"/>
    </location>
</feature>
<feature type="compositionally biased region" description="Low complexity" evidence="1">
    <location>
        <begin position="25"/>
        <end position="51"/>
    </location>
</feature>
<protein>
    <submittedName>
        <fullName evidence="3">Uncharacterized protein</fullName>
    </submittedName>
</protein>
<feature type="region of interest" description="Disordered" evidence="1">
    <location>
        <begin position="21"/>
        <end position="52"/>
    </location>
</feature>
<gene>
    <name evidence="3" type="ORF">SAMN05421748_11860</name>
</gene>
<dbReference type="Proteomes" id="UP000219612">
    <property type="component" value="Unassembled WGS sequence"/>
</dbReference>
<reference evidence="3 4" key="1">
    <citation type="submission" date="2017-09" db="EMBL/GenBank/DDBJ databases">
        <authorList>
            <person name="Ehlers B."/>
            <person name="Leendertz F.H."/>
        </authorList>
    </citation>
    <scope>NUCLEOTIDE SEQUENCE [LARGE SCALE GENOMIC DNA]</scope>
    <source>
        <strain evidence="3 4">CGMCC 4.6857</strain>
    </source>
</reference>
<evidence type="ECO:0000313" key="3">
    <source>
        <dbReference type="EMBL" id="SNY57116.1"/>
    </source>
</evidence>